<name>A0A5N5HF07_9ROSA</name>
<proteinExistence type="predicted"/>
<dbReference type="AlphaFoldDB" id="A0A5N5HF07"/>
<dbReference type="OrthoDB" id="1165256at2759"/>
<dbReference type="EMBL" id="SMOL01000231">
    <property type="protein sequence ID" value="KAB2621734.1"/>
    <property type="molecule type" value="Genomic_DNA"/>
</dbReference>
<gene>
    <name evidence="1" type="ORF">D8674_023916</name>
</gene>
<evidence type="ECO:0000313" key="2">
    <source>
        <dbReference type="Proteomes" id="UP000327157"/>
    </source>
</evidence>
<evidence type="ECO:0000313" key="1">
    <source>
        <dbReference type="EMBL" id="KAB2621734.1"/>
    </source>
</evidence>
<reference evidence="2" key="2">
    <citation type="submission" date="2019-10" db="EMBL/GenBank/DDBJ databases">
        <title>A de novo genome assembly of a pear dwarfing rootstock.</title>
        <authorList>
            <person name="Wang F."/>
            <person name="Wang J."/>
            <person name="Li S."/>
            <person name="Zhang Y."/>
            <person name="Fang M."/>
            <person name="Ma L."/>
            <person name="Zhao Y."/>
            <person name="Jiang S."/>
        </authorList>
    </citation>
    <scope>NUCLEOTIDE SEQUENCE [LARGE SCALE GENOMIC DNA]</scope>
</reference>
<keyword evidence="2" id="KW-1185">Reference proteome</keyword>
<sequence>MAGLWGQSFHHVGTDPSISRSTSLARSTSSGSYYNSYMEQGSSNYTLMEKRQLFLRSYQFSRKKSLTERIKGSFCKVKRVICLRLRSARKLRKLVCFRLRYGVSYRRRRLCRLLNNYRHTRKCDKSYCFW</sequence>
<reference evidence="1 2" key="3">
    <citation type="submission" date="2019-11" db="EMBL/GenBank/DDBJ databases">
        <title>A de novo genome assembly of a pear dwarfing rootstock.</title>
        <authorList>
            <person name="Wang F."/>
            <person name="Wang J."/>
            <person name="Li S."/>
            <person name="Zhang Y."/>
            <person name="Fang M."/>
            <person name="Ma L."/>
            <person name="Zhao Y."/>
            <person name="Jiang S."/>
        </authorList>
    </citation>
    <scope>NUCLEOTIDE SEQUENCE [LARGE SCALE GENOMIC DNA]</scope>
    <source>
        <strain evidence="1">S2</strain>
        <tissue evidence="1">Leaf</tissue>
    </source>
</reference>
<comment type="caution">
    <text evidence="1">The sequence shown here is derived from an EMBL/GenBank/DDBJ whole genome shotgun (WGS) entry which is preliminary data.</text>
</comment>
<accession>A0A5N5HF07</accession>
<reference evidence="1 2" key="1">
    <citation type="submission" date="2019-09" db="EMBL/GenBank/DDBJ databases">
        <authorList>
            <person name="Ou C."/>
        </authorList>
    </citation>
    <scope>NUCLEOTIDE SEQUENCE [LARGE SCALE GENOMIC DNA]</scope>
    <source>
        <strain evidence="1">S2</strain>
        <tissue evidence="1">Leaf</tissue>
    </source>
</reference>
<protein>
    <submittedName>
        <fullName evidence="1">Uncharacterized protein</fullName>
    </submittedName>
</protein>
<dbReference type="Proteomes" id="UP000327157">
    <property type="component" value="Chromosome 4"/>
</dbReference>
<organism evidence="1 2">
    <name type="scientific">Pyrus ussuriensis x Pyrus communis</name>
    <dbReference type="NCBI Taxonomy" id="2448454"/>
    <lineage>
        <taxon>Eukaryota</taxon>
        <taxon>Viridiplantae</taxon>
        <taxon>Streptophyta</taxon>
        <taxon>Embryophyta</taxon>
        <taxon>Tracheophyta</taxon>
        <taxon>Spermatophyta</taxon>
        <taxon>Magnoliopsida</taxon>
        <taxon>eudicotyledons</taxon>
        <taxon>Gunneridae</taxon>
        <taxon>Pentapetalae</taxon>
        <taxon>rosids</taxon>
        <taxon>fabids</taxon>
        <taxon>Rosales</taxon>
        <taxon>Rosaceae</taxon>
        <taxon>Amygdaloideae</taxon>
        <taxon>Maleae</taxon>
        <taxon>Pyrus</taxon>
    </lineage>
</organism>